<evidence type="ECO:0000256" key="5">
    <source>
        <dbReference type="ARBA" id="ARBA00023212"/>
    </source>
</evidence>
<comment type="subunit">
    <text evidence="8">Part of a complex that contains DCUN1D5, CUL1 and RBX1; this interaction is bridged by CUL1. Interacts (via the DCUN1 domain) with the unneddylated cullins: interacts with CUL1, CUL2, CUL3, CUL4A, CUL4B and CUL5; these interactions promote the cullin neddylation and the identity of the cullin dictates the affinity of the interaction. Interacts (via DCUN1 domain) with UBE2M (N-terminally acetylated form) and probably with UBE2F (N-terminally acetylated form). May also interact with regulators or subunits of cullin-RING ligases such as RBX1, RNF7, ELOB and DDB1; these interactions are bridged by cullins. Interacts with CAND1; this interaction is bridged by cullins and strongly inhibits the neddylation of cullins. These CAND-cullin-DCNL complexes can only be neddylated in the presence of a substrate adapter.</text>
</comment>
<dbReference type="FunFam" id="1.10.238.200:FF:000002">
    <property type="entry name" value="DCN1-like protein"/>
    <property type="match status" value="1"/>
</dbReference>
<evidence type="ECO:0000256" key="10">
    <source>
        <dbReference type="SAM" id="MobiDB-lite"/>
    </source>
</evidence>
<dbReference type="Gene3D" id="1.10.238.200">
    <property type="entry name" value="Cullin, PONY binding domain"/>
    <property type="match status" value="1"/>
</dbReference>
<evidence type="ECO:0000256" key="4">
    <source>
        <dbReference type="ARBA" id="ARBA00022553"/>
    </source>
</evidence>
<keyword evidence="4" id="KW-0597">Phosphoprotein</keyword>
<feature type="region of interest" description="Disordered" evidence="10">
    <location>
        <begin position="88"/>
        <end position="132"/>
    </location>
</feature>
<dbReference type="PANTHER" id="PTHR12281:SF6">
    <property type="entry name" value="DCN1-LIKE PROTEIN 5"/>
    <property type="match status" value="1"/>
</dbReference>
<dbReference type="Pfam" id="PF03556">
    <property type="entry name" value="Cullin_binding"/>
    <property type="match status" value="1"/>
</dbReference>
<keyword evidence="5" id="KW-0206">Cytoskeleton</keyword>
<reference evidence="12" key="1">
    <citation type="journal article" date="2019" name="bioRxiv">
        <title>Long live the king: chromosome-level assembly of the lion (Panthera leo) using linked-read, Hi-C, and long read data.</title>
        <authorList>
            <person name="Armstrong E.E."/>
            <person name="Taylor R.W."/>
            <person name="Miller D.E."/>
            <person name="Kaelin C."/>
            <person name="Barsh G."/>
            <person name="Hadly E.A."/>
            <person name="Petrov D."/>
        </authorList>
    </citation>
    <scope>NUCLEOTIDE SEQUENCE [LARGE SCALE GENOMIC DNA]</scope>
</reference>
<evidence type="ECO:0000256" key="9">
    <source>
        <dbReference type="RuleBase" id="RU363131"/>
    </source>
</evidence>
<dbReference type="Gene3D" id="1.10.238.10">
    <property type="entry name" value="EF-hand"/>
    <property type="match status" value="1"/>
</dbReference>
<evidence type="ECO:0000256" key="2">
    <source>
        <dbReference type="ARBA" id="ARBA00004186"/>
    </source>
</evidence>
<protein>
    <recommendedName>
        <fullName evidence="9">DCN1-like protein</fullName>
    </recommendedName>
    <alternativeName>
        <fullName evidence="9">Defective in cullin neddylation protein 1-like protein</fullName>
    </alternativeName>
</protein>
<name>A0A8C8XZX0_PANLE</name>
<dbReference type="GO" id="GO:0005634">
    <property type="term" value="C:nucleus"/>
    <property type="evidence" value="ECO:0007669"/>
    <property type="project" value="UniProtKB-SubCell"/>
</dbReference>
<gene>
    <name evidence="12" type="primary">DCUN1D5</name>
</gene>
<dbReference type="GO" id="GO:0005819">
    <property type="term" value="C:spindle"/>
    <property type="evidence" value="ECO:0007669"/>
    <property type="project" value="UniProtKB-SubCell"/>
</dbReference>
<evidence type="ECO:0000256" key="3">
    <source>
        <dbReference type="ARBA" id="ARBA00022490"/>
    </source>
</evidence>
<feature type="compositionally biased region" description="Low complexity" evidence="10">
    <location>
        <begin position="116"/>
        <end position="132"/>
    </location>
</feature>
<dbReference type="GeneTree" id="ENSGT00940000156155"/>
<dbReference type="GO" id="GO:0032182">
    <property type="term" value="F:ubiquitin-like protein binding"/>
    <property type="evidence" value="ECO:0007669"/>
    <property type="project" value="TreeGrafter"/>
</dbReference>
<evidence type="ECO:0000256" key="8">
    <source>
        <dbReference type="ARBA" id="ARBA00046585"/>
    </source>
</evidence>
<keyword evidence="6" id="KW-0539">Nucleus</keyword>
<evidence type="ECO:0000313" key="13">
    <source>
        <dbReference type="Proteomes" id="UP000694399"/>
    </source>
</evidence>
<dbReference type="Proteomes" id="UP000694399">
    <property type="component" value="Chromosome D2"/>
</dbReference>
<comment type="subcellular location">
    <subcellularLocation>
        <location evidence="2">Cytoplasm</location>
        <location evidence="2">Cytoskeleton</location>
        <location evidence="2">Spindle</location>
    </subcellularLocation>
    <subcellularLocation>
        <location evidence="1">Nucleus</location>
    </subcellularLocation>
</comment>
<reference evidence="12" key="3">
    <citation type="submission" date="2025-09" db="UniProtKB">
        <authorList>
            <consortium name="Ensembl"/>
        </authorList>
    </citation>
    <scope>IDENTIFICATION</scope>
</reference>
<dbReference type="GO" id="GO:0097602">
    <property type="term" value="F:cullin family protein binding"/>
    <property type="evidence" value="ECO:0007669"/>
    <property type="project" value="TreeGrafter"/>
</dbReference>
<keyword evidence="13" id="KW-1185">Reference proteome</keyword>
<dbReference type="GO" id="GO:0031624">
    <property type="term" value="F:ubiquitin conjugating enzyme binding"/>
    <property type="evidence" value="ECO:0007669"/>
    <property type="project" value="TreeGrafter"/>
</dbReference>
<evidence type="ECO:0000256" key="7">
    <source>
        <dbReference type="ARBA" id="ARBA00046111"/>
    </source>
</evidence>
<evidence type="ECO:0000313" key="12">
    <source>
        <dbReference type="Ensembl" id="ENSPLOP00000025967.1"/>
    </source>
</evidence>
<dbReference type="InterPro" id="IPR042460">
    <property type="entry name" value="DCN1-like_PONY"/>
</dbReference>
<dbReference type="Ensembl" id="ENSPLOT00000028654.1">
    <property type="protein sequence ID" value="ENSPLOP00000025967.1"/>
    <property type="gene ID" value="ENSPLOG00000019032.1"/>
</dbReference>
<dbReference type="PANTHER" id="PTHR12281">
    <property type="entry name" value="RP42 RELATED"/>
    <property type="match status" value="1"/>
</dbReference>
<dbReference type="FunFam" id="1.10.238.10:FF:000041">
    <property type="entry name" value="DCN1-like protein"/>
    <property type="match status" value="1"/>
</dbReference>
<feature type="region of interest" description="Disordered" evidence="10">
    <location>
        <begin position="1"/>
        <end position="68"/>
    </location>
</feature>
<organism evidence="12 13">
    <name type="scientific">Panthera leo</name>
    <name type="common">Lion</name>
    <dbReference type="NCBI Taxonomy" id="9689"/>
    <lineage>
        <taxon>Eukaryota</taxon>
        <taxon>Metazoa</taxon>
        <taxon>Chordata</taxon>
        <taxon>Craniata</taxon>
        <taxon>Vertebrata</taxon>
        <taxon>Euteleostomi</taxon>
        <taxon>Mammalia</taxon>
        <taxon>Eutheria</taxon>
        <taxon>Laurasiatheria</taxon>
        <taxon>Carnivora</taxon>
        <taxon>Feliformia</taxon>
        <taxon>Felidae</taxon>
        <taxon>Pantherinae</taxon>
        <taxon>Panthera</taxon>
    </lineage>
</organism>
<feature type="region of interest" description="Disordered" evidence="10">
    <location>
        <begin position="226"/>
        <end position="260"/>
    </location>
</feature>
<dbReference type="GO" id="GO:0000151">
    <property type="term" value="C:ubiquitin ligase complex"/>
    <property type="evidence" value="ECO:0007669"/>
    <property type="project" value="TreeGrafter"/>
</dbReference>
<accession>A0A8C8XZX0</accession>
<evidence type="ECO:0000256" key="6">
    <source>
        <dbReference type="ARBA" id="ARBA00023242"/>
    </source>
</evidence>
<dbReference type="InterPro" id="IPR005176">
    <property type="entry name" value="PONY_dom"/>
</dbReference>
<comment type="function">
    <text evidence="7">Contributes to the neddylation of all cullins by transferring NEDD8 from N-terminally acetylated NEDD8-conjugating E2s enzyme to different cullin C-terminal domain-RBX complexes which is necessary for the activation of cullin-RING E3 ubiquitin ligases (CRLs). May play a role in DNA damage response and may participate in cell proliferation and anchorage-independent cell growth.</text>
</comment>
<reference evidence="12" key="2">
    <citation type="submission" date="2025-08" db="UniProtKB">
        <authorList>
            <consortium name="Ensembl"/>
        </authorList>
    </citation>
    <scope>IDENTIFICATION</scope>
</reference>
<evidence type="ECO:0000256" key="1">
    <source>
        <dbReference type="ARBA" id="ARBA00004123"/>
    </source>
</evidence>
<dbReference type="OMA" id="CEWWRCR"/>
<dbReference type="GO" id="GO:0045116">
    <property type="term" value="P:protein neddylation"/>
    <property type="evidence" value="ECO:0007669"/>
    <property type="project" value="TreeGrafter"/>
</dbReference>
<sequence length="486" mass="53323">GQGARGWGEHRTGKEGAGGGEALLAGRPAPTTPNQGEGPAVREWEAAAGPGETCPGRGGSGRARPSRGRARVHLGVLYQPLGAAGFQGCPQTSRGVTPRFLRRAGSPPPPTEARPARSAAAAPRPRPLPAGSAALASLPALGGSRPGQSEPPALRVCEWWRCRAVRVLSSRRERAAVPPGQERPRPRAENQEGTWGRAAAALGRAGAGWRPRSCACCCPWDPGAGTEASPADSDPLPRLPWPPRRGGRKMPVKKKRKSPGVAAAVAEDGGLKKCKISSYCRSQPPARLISGEEHFSSKKCLAWFYEYAGPDEVVGPEGMEKFCEDIGVEPENIIMLVLAWKLEAESMGFFTKEEWLKGMTSLQCDCTEKLQNKFDFLRSQLNDISSFKNIYRYAFDFARDKDQRSLDIDTAKSMLALLLGRTWPLFSVFYQYLEQSKYRVMNKDQWYNVLEFSRTVHADLSNYDEDGAWPVLLDEFVEWQKIRQTS</sequence>
<feature type="compositionally biased region" description="Basic residues" evidence="10">
    <location>
        <begin position="245"/>
        <end position="258"/>
    </location>
</feature>
<evidence type="ECO:0000259" key="11">
    <source>
        <dbReference type="PROSITE" id="PS51229"/>
    </source>
</evidence>
<dbReference type="AlphaFoldDB" id="A0A8C8XZX0"/>
<dbReference type="InterPro" id="IPR014764">
    <property type="entry name" value="DCN-prot"/>
</dbReference>
<proteinExistence type="predicted"/>
<feature type="domain" description="DCUN1" evidence="11">
    <location>
        <begin position="295"/>
        <end position="481"/>
    </location>
</feature>
<keyword evidence="3" id="KW-0963">Cytoplasm</keyword>
<dbReference type="PROSITE" id="PS51229">
    <property type="entry name" value="DCUN1"/>
    <property type="match status" value="1"/>
</dbReference>
<feature type="region of interest" description="Disordered" evidence="10">
    <location>
        <begin position="171"/>
        <end position="195"/>
    </location>
</feature>